<dbReference type="SUPFAM" id="SSF54427">
    <property type="entry name" value="NTF2-like"/>
    <property type="match status" value="1"/>
</dbReference>
<organism evidence="2 3">
    <name type="scientific">Modestobacter italicus (strain DSM 44449 / CECT 9708 / BC 501)</name>
    <dbReference type="NCBI Taxonomy" id="2732864"/>
    <lineage>
        <taxon>Bacteria</taxon>
        <taxon>Bacillati</taxon>
        <taxon>Actinomycetota</taxon>
        <taxon>Actinomycetes</taxon>
        <taxon>Geodermatophilales</taxon>
        <taxon>Geodermatophilaceae</taxon>
        <taxon>Modestobacter</taxon>
    </lineage>
</organism>
<protein>
    <recommendedName>
        <fullName evidence="1">SnoaL-like domain-containing protein</fullName>
    </recommendedName>
</protein>
<keyword evidence="3" id="KW-1185">Reference proteome</keyword>
<dbReference type="Proteomes" id="UP000006461">
    <property type="component" value="Chromosome"/>
</dbReference>
<dbReference type="PANTHER" id="PTHR41252:SF1">
    <property type="entry name" value="BLR2505 PROTEIN"/>
    <property type="match status" value="1"/>
</dbReference>
<dbReference type="InterPro" id="IPR037401">
    <property type="entry name" value="SnoaL-like"/>
</dbReference>
<dbReference type="Gene3D" id="3.10.450.50">
    <property type="match status" value="1"/>
</dbReference>
<dbReference type="STRING" id="477641.MODMU_1465"/>
<accession>I4EU51</accession>
<dbReference type="Pfam" id="PF12680">
    <property type="entry name" value="SnoaL_2"/>
    <property type="match status" value="1"/>
</dbReference>
<name>I4EU51_MODI5</name>
<dbReference type="EMBL" id="FO203431">
    <property type="protein sequence ID" value="CCH86914.1"/>
    <property type="molecule type" value="Genomic_DNA"/>
</dbReference>
<feature type="domain" description="SnoaL-like" evidence="1">
    <location>
        <begin position="13"/>
        <end position="121"/>
    </location>
</feature>
<dbReference type="OrthoDB" id="8451859at2"/>
<dbReference type="InterPro" id="IPR032710">
    <property type="entry name" value="NTF2-like_dom_sf"/>
</dbReference>
<dbReference type="PANTHER" id="PTHR41252">
    <property type="entry name" value="BLR2505 PROTEIN"/>
    <property type="match status" value="1"/>
</dbReference>
<dbReference type="eggNOG" id="COG3631">
    <property type="taxonomic scope" value="Bacteria"/>
</dbReference>
<dbReference type="HOGENOM" id="CLU_107220_2_1_11"/>
<dbReference type="KEGG" id="mmar:MODMU_1465"/>
<evidence type="ECO:0000259" key="1">
    <source>
        <dbReference type="Pfam" id="PF12680"/>
    </source>
</evidence>
<dbReference type="OMA" id="MYSGVYK"/>
<dbReference type="AlphaFoldDB" id="I4EU51"/>
<evidence type="ECO:0000313" key="3">
    <source>
        <dbReference type="Proteomes" id="UP000006461"/>
    </source>
</evidence>
<gene>
    <name evidence="2" type="ordered locus">MODMU_1465</name>
</gene>
<sequence length="137" mass="15321">MTRAATDNVTVMRGAYEAFGRGDVPAVIALMDDRVEWNEAEGHPWYPGRPLRGPQEVVDEVFVPLGRAYEGFRIDLDRFLTDGDTVVVQCRYRATRALATGRPLDAQALHVCDLREGKVVRFQQYVDTRQLAAVLGA</sequence>
<reference evidence="2 3" key="1">
    <citation type="journal article" date="2012" name="J. Bacteriol.">
        <title>Genome Sequence of Radiation-Resistant Modestobacter marinus Strain BC501, a Representative Actinobacterium That Thrives on Calcareous Stone Surfaces.</title>
        <authorList>
            <person name="Normand P."/>
            <person name="Gury J."/>
            <person name="Pujic P."/>
            <person name="Chouaia B."/>
            <person name="Crotti E."/>
            <person name="Brusetti L."/>
            <person name="Daffonchio D."/>
            <person name="Vacherie B."/>
            <person name="Barbe V."/>
            <person name="Medigue C."/>
            <person name="Calteau A."/>
            <person name="Ghodhbane-Gtari F."/>
            <person name="Essoussi I."/>
            <person name="Nouioui I."/>
            <person name="Abbassi-Ghozzi I."/>
            <person name="Gtari M."/>
        </authorList>
    </citation>
    <scope>NUCLEOTIDE SEQUENCE [LARGE SCALE GENOMIC DNA]</scope>
    <source>
        <strain evidence="3">BC 501</strain>
    </source>
</reference>
<proteinExistence type="predicted"/>
<evidence type="ECO:0000313" key="2">
    <source>
        <dbReference type="EMBL" id="CCH86914.1"/>
    </source>
</evidence>